<dbReference type="GO" id="GO:0016226">
    <property type="term" value="P:iron-sulfur cluster assembly"/>
    <property type="evidence" value="ECO:0007669"/>
    <property type="project" value="InterPro"/>
</dbReference>
<dbReference type="AlphaFoldDB" id="A0A542DZZ2"/>
<evidence type="ECO:0000259" key="2">
    <source>
        <dbReference type="Pfam" id="PF01106"/>
    </source>
</evidence>
<feature type="domain" description="NIF system FeS cluster assembly NifU C-terminal" evidence="2">
    <location>
        <begin position="113"/>
        <end position="179"/>
    </location>
</feature>
<dbReference type="InterPro" id="IPR034904">
    <property type="entry name" value="FSCA_dom_sf"/>
</dbReference>
<accession>A0A542DZZ2</accession>
<comment type="caution">
    <text evidence="3">The sequence shown here is derived from an EMBL/GenBank/DDBJ whole genome shotgun (WGS) entry which is preliminary data.</text>
</comment>
<gene>
    <name evidence="3" type="ORF">FB458_1744</name>
</gene>
<evidence type="ECO:0000313" key="4">
    <source>
        <dbReference type="Proteomes" id="UP000317893"/>
    </source>
</evidence>
<comment type="function">
    <text evidence="1">May be involved in the formation or repair of [Fe-S] clusters present in iron-sulfur proteins.</text>
</comment>
<proteinExistence type="predicted"/>
<protein>
    <submittedName>
        <fullName evidence="3">Fe-S cluster biogenesis protein NfuA</fullName>
    </submittedName>
</protein>
<reference evidence="3 4" key="1">
    <citation type="submission" date="2019-06" db="EMBL/GenBank/DDBJ databases">
        <title>Sequencing the genomes of 1000 actinobacteria strains.</title>
        <authorList>
            <person name="Klenk H.-P."/>
        </authorList>
    </citation>
    <scope>NUCLEOTIDE SEQUENCE [LARGE SCALE GENOMIC DNA]</scope>
    <source>
        <strain evidence="3 4">DSM 18607</strain>
    </source>
</reference>
<sequence length="202" mass="21240">MSGADELVPLHPEPVDGEPTRLRWVAPAERMAALGFVGAPAQVPDDLAPLLADGTLEDVTVTPTAVVAALAPGRSWRTEGARVRSALQAALADPSGWRAPAGADPDDALRMAVDEVIAGEVGDYVRSHGGELTLLSAHDDRVEVSMTGTCGHCPAADDTLTTRVETALRARYPALREVVARVGVDAVPAGRRRLPLLPLRRP</sequence>
<dbReference type="Pfam" id="PF01106">
    <property type="entry name" value="NifU"/>
    <property type="match status" value="1"/>
</dbReference>
<evidence type="ECO:0000313" key="3">
    <source>
        <dbReference type="EMBL" id="TQJ08653.1"/>
    </source>
</evidence>
<dbReference type="Gene3D" id="3.30.300.130">
    <property type="entry name" value="Fe-S cluster assembly (FSCA)"/>
    <property type="match status" value="1"/>
</dbReference>
<dbReference type="EMBL" id="VFMN01000001">
    <property type="protein sequence ID" value="TQJ08653.1"/>
    <property type="molecule type" value="Genomic_DNA"/>
</dbReference>
<dbReference type="RefSeq" id="WP_141848143.1">
    <property type="nucleotide sequence ID" value="NZ_BAAAPR010000004.1"/>
</dbReference>
<dbReference type="OrthoDB" id="9798220at2"/>
<dbReference type="SUPFAM" id="SSF117916">
    <property type="entry name" value="Fe-S cluster assembly (FSCA) domain-like"/>
    <property type="match status" value="1"/>
</dbReference>
<dbReference type="InterPro" id="IPR001075">
    <property type="entry name" value="NIF_FeS_clus_asmbl_NifU_C"/>
</dbReference>
<dbReference type="GO" id="GO:0051536">
    <property type="term" value="F:iron-sulfur cluster binding"/>
    <property type="evidence" value="ECO:0007669"/>
    <property type="project" value="InterPro"/>
</dbReference>
<evidence type="ECO:0000256" key="1">
    <source>
        <dbReference type="ARBA" id="ARBA00049958"/>
    </source>
</evidence>
<dbReference type="Proteomes" id="UP000317893">
    <property type="component" value="Unassembled WGS sequence"/>
</dbReference>
<dbReference type="GO" id="GO:0005506">
    <property type="term" value="F:iron ion binding"/>
    <property type="evidence" value="ECO:0007669"/>
    <property type="project" value="InterPro"/>
</dbReference>
<name>A0A542DZZ2_9MICO</name>
<keyword evidence="4" id="KW-1185">Reference proteome</keyword>
<organism evidence="3 4">
    <name type="scientific">Lapillicoccus jejuensis</name>
    <dbReference type="NCBI Taxonomy" id="402171"/>
    <lineage>
        <taxon>Bacteria</taxon>
        <taxon>Bacillati</taxon>
        <taxon>Actinomycetota</taxon>
        <taxon>Actinomycetes</taxon>
        <taxon>Micrococcales</taxon>
        <taxon>Intrasporangiaceae</taxon>
        <taxon>Lapillicoccus</taxon>
    </lineage>
</organism>